<dbReference type="SUPFAM" id="SSF49464">
    <property type="entry name" value="Carboxypeptidase regulatory domain-like"/>
    <property type="match status" value="1"/>
</dbReference>
<organism evidence="2 3">
    <name type="scientific">Siansivirga zeaxanthinifaciens CC-SAMT-1</name>
    <dbReference type="NCBI Taxonomy" id="1454006"/>
    <lineage>
        <taxon>Bacteria</taxon>
        <taxon>Pseudomonadati</taxon>
        <taxon>Bacteroidota</taxon>
        <taxon>Flavobacteriia</taxon>
        <taxon>Flavobacteriales</taxon>
        <taxon>Flavobacteriaceae</taxon>
        <taxon>Siansivirga</taxon>
    </lineage>
</organism>
<gene>
    <name evidence="2" type="ORF">AW14_04065</name>
</gene>
<proteinExistence type="predicted"/>
<dbReference type="Proteomes" id="UP000032229">
    <property type="component" value="Chromosome"/>
</dbReference>
<keyword evidence="2" id="KW-0675">Receptor</keyword>
<name>A0A0C5VUW6_9FLAO</name>
<dbReference type="KEGG" id="sze:AW14_04065"/>
<dbReference type="EMBL" id="CP007202">
    <property type="protein sequence ID" value="AJR02936.1"/>
    <property type="molecule type" value="Genomic_DNA"/>
</dbReference>
<evidence type="ECO:0000313" key="3">
    <source>
        <dbReference type="Proteomes" id="UP000032229"/>
    </source>
</evidence>
<reference evidence="2 3" key="1">
    <citation type="submission" date="2014-02" db="EMBL/GenBank/DDBJ databases">
        <authorList>
            <person name="Young C.-C."/>
            <person name="Hameed A."/>
            <person name="Huang H.-C."/>
            <person name="Shahina M."/>
        </authorList>
    </citation>
    <scope>NUCLEOTIDE SEQUENCE [LARGE SCALE GENOMIC DNA]</scope>
    <source>
        <strain evidence="2 3">CC-SAMT-1</strain>
    </source>
</reference>
<evidence type="ECO:0000313" key="2">
    <source>
        <dbReference type="EMBL" id="AJR02936.1"/>
    </source>
</evidence>
<protein>
    <submittedName>
        <fullName evidence="2">TonB-dependent receptor</fullName>
    </submittedName>
</protein>
<dbReference type="InterPro" id="IPR008969">
    <property type="entry name" value="CarboxyPept-like_regulatory"/>
</dbReference>
<accession>A0A0C5VUW6</accession>
<dbReference type="RefSeq" id="WP_044637635.1">
    <property type="nucleotide sequence ID" value="NZ_CP007202.1"/>
</dbReference>
<dbReference type="OrthoDB" id="1443962at2"/>
<feature type="signal peptide" evidence="1">
    <location>
        <begin position="1"/>
        <end position="18"/>
    </location>
</feature>
<feature type="chain" id="PRO_5002183902" evidence="1">
    <location>
        <begin position="19"/>
        <end position="128"/>
    </location>
</feature>
<dbReference type="HOGENOM" id="CLU_159407_0_0_10"/>
<dbReference type="AlphaFoldDB" id="A0A0C5VUW6"/>
<keyword evidence="3" id="KW-1185">Reference proteome</keyword>
<dbReference type="STRING" id="1454006.AW14_04065"/>
<sequence>MKHLIYIFTLLVTSFVFSQNTGMVVGQIMDNELNDTPLVLAKAALKDTNVAVDTDLTGMFVIENLEAGDYTLVCSFVGYETKEINIHVDANVPTELKLALEATTISLADLASLTEVAQKTDKTTAVLN</sequence>
<dbReference type="Gene3D" id="2.60.40.1120">
    <property type="entry name" value="Carboxypeptidase-like, regulatory domain"/>
    <property type="match status" value="1"/>
</dbReference>
<dbReference type="Pfam" id="PF13715">
    <property type="entry name" value="CarbopepD_reg_2"/>
    <property type="match status" value="1"/>
</dbReference>
<evidence type="ECO:0000256" key="1">
    <source>
        <dbReference type="SAM" id="SignalP"/>
    </source>
</evidence>
<keyword evidence="1" id="KW-0732">Signal</keyword>